<dbReference type="InterPro" id="IPR049326">
    <property type="entry name" value="Rhodopsin_dom_fungi"/>
</dbReference>
<feature type="transmembrane region" description="Helical" evidence="3">
    <location>
        <begin position="286"/>
        <end position="304"/>
    </location>
</feature>
<keyword evidence="3" id="KW-0812">Transmembrane</keyword>
<feature type="transmembrane region" description="Helical" evidence="3">
    <location>
        <begin position="39"/>
        <end position="56"/>
    </location>
</feature>
<dbReference type="PANTHER" id="PTHR23520:SF5">
    <property type="entry name" value="TRANSPORTER, PUTATIVE (AFU_ORTHOLOGUE AFUA_3G04000)-RELATED"/>
    <property type="match status" value="1"/>
</dbReference>
<feature type="transmembrane region" description="Helical" evidence="3">
    <location>
        <begin position="62"/>
        <end position="81"/>
    </location>
</feature>
<dbReference type="PANTHER" id="PTHR23520">
    <property type="entry name" value="TRANSPORTER, PUTATIVE (AFU_ORTHOLOGUE AFUA_3G04000)-RELATED"/>
    <property type="match status" value="1"/>
</dbReference>
<accession>A0A8H8RBI7</accession>
<evidence type="ECO:0000256" key="2">
    <source>
        <dbReference type="SAM" id="MobiDB-lite"/>
    </source>
</evidence>
<dbReference type="GO" id="GO:0022857">
    <property type="term" value="F:transmembrane transporter activity"/>
    <property type="evidence" value="ECO:0007669"/>
    <property type="project" value="InterPro"/>
</dbReference>
<feature type="transmembrane region" description="Helical" evidence="3">
    <location>
        <begin position="324"/>
        <end position="343"/>
    </location>
</feature>
<feature type="transmembrane region" description="Helical" evidence="3">
    <location>
        <begin position="116"/>
        <end position="136"/>
    </location>
</feature>
<comment type="subcellular location">
    <subcellularLocation>
        <location evidence="1">Membrane</location>
        <topology evidence="1">Multi-pass membrane protein</topology>
    </subcellularLocation>
</comment>
<dbReference type="Gene3D" id="1.20.1250.20">
    <property type="entry name" value="MFS general substrate transporter like domains"/>
    <property type="match status" value="1"/>
</dbReference>
<feature type="transmembrane region" description="Helical" evidence="3">
    <location>
        <begin position="633"/>
        <end position="660"/>
    </location>
</feature>
<keyword evidence="6" id="KW-1185">Reference proteome</keyword>
<feature type="transmembrane region" description="Helical" evidence="3">
    <location>
        <begin position="93"/>
        <end position="110"/>
    </location>
</feature>
<dbReference type="Proteomes" id="UP000462212">
    <property type="component" value="Unassembled WGS sequence"/>
</dbReference>
<dbReference type="InterPro" id="IPR011701">
    <property type="entry name" value="MFS"/>
</dbReference>
<feature type="domain" description="Major facilitator superfamily (MFS) profile" evidence="4">
    <location>
        <begin position="1"/>
        <end position="463"/>
    </location>
</feature>
<dbReference type="Pfam" id="PF20684">
    <property type="entry name" value="Fung_rhodopsin"/>
    <property type="match status" value="1"/>
</dbReference>
<name>A0A8H8RBI7_9HELO</name>
<organism evidence="5 6">
    <name type="scientific">Lachnellula subtilissima</name>
    <dbReference type="NCBI Taxonomy" id="602034"/>
    <lineage>
        <taxon>Eukaryota</taxon>
        <taxon>Fungi</taxon>
        <taxon>Dikarya</taxon>
        <taxon>Ascomycota</taxon>
        <taxon>Pezizomycotina</taxon>
        <taxon>Leotiomycetes</taxon>
        <taxon>Helotiales</taxon>
        <taxon>Lachnaceae</taxon>
        <taxon>Lachnellula</taxon>
    </lineage>
</organism>
<dbReference type="Pfam" id="PF07690">
    <property type="entry name" value="MFS_1"/>
    <property type="match status" value="1"/>
</dbReference>
<feature type="transmembrane region" description="Helical" evidence="3">
    <location>
        <begin position="196"/>
        <end position="215"/>
    </location>
</feature>
<keyword evidence="3" id="KW-0472">Membrane</keyword>
<feature type="transmembrane region" description="Helical" evidence="3">
    <location>
        <begin position="597"/>
        <end position="621"/>
    </location>
</feature>
<feature type="region of interest" description="Disordered" evidence="2">
    <location>
        <begin position="732"/>
        <end position="751"/>
    </location>
</feature>
<evidence type="ECO:0000313" key="5">
    <source>
        <dbReference type="EMBL" id="TVY32184.1"/>
    </source>
</evidence>
<dbReference type="OrthoDB" id="10027823at2759"/>
<protein>
    <submittedName>
        <fullName evidence="5">Putative membrane protein</fullName>
    </submittedName>
</protein>
<feature type="transmembrane region" description="Helical" evidence="3">
    <location>
        <begin position="437"/>
        <end position="459"/>
    </location>
</feature>
<gene>
    <name evidence="5" type="primary">YJR124C_1</name>
    <name evidence="5" type="ORF">LSUB1_G008843</name>
</gene>
<dbReference type="EMBL" id="QGMJ01001124">
    <property type="protein sequence ID" value="TVY32184.1"/>
    <property type="molecule type" value="Genomic_DNA"/>
</dbReference>
<dbReference type="PROSITE" id="PS50850">
    <property type="entry name" value="MFS"/>
    <property type="match status" value="1"/>
</dbReference>
<dbReference type="InterPro" id="IPR020846">
    <property type="entry name" value="MFS_dom"/>
</dbReference>
<dbReference type="GO" id="GO:0000329">
    <property type="term" value="C:fungal-type vacuole membrane"/>
    <property type="evidence" value="ECO:0007669"/>
    <property type="project" value="TreeGrafter"/>
</dbReference>
<dbReference type="AlphaFoldDB" id="A0A8H8RBI7"/>
<keyword evidence="3" id="KW-1133">Transmembrane helix</keyword>
<evidence type="ECO:0000256" key="3">
    <source>
        <dbReference type="SAM" id="Phobius"/>
    </source>
</evidence>
<feature type="transmembrane region" description="Helical" evidence="3">
    <location>
        <begin position="157"/>
        <end position="176"/>
    </location>
</feature>
<feature type="transmembrane region" description="Helical" evidence="3">
    <location>
        <begin position="552"/>
        <end position="577"/>
    </location>
</feature>
<evidence type="ECO:0000259" key="4">
    <source>
        <dbReference type="PROSITE" id="PS50850"/>
    </source>
</evidence>
<comment type="caution">
    <text evidence="5">The sequence shown here is derived from an EMBL/GenBank/DDBJ whole genome shotgun (WGS) entry which is preliminary data.</text>
</comment>
<feature type="transmembrane region" description="Helical" evidence="3">
    <location>
        <begin position="363"/>
        <end position="385"/>
    </location>
</feature>
<evidence type="ECO:0000313" key="6">
    <source>
        <dbReference type="Proteomes" id="UP000462212"/>
    </source>
</evidence>
<proteinExistence type="predicted"/>
<reference evidence="5 6" key="1">
    <citation type="submission" date="2018-05" db="EMBL/GenBank/DDBJ databases">
        <title>Genome sequencing and assembly of the regulated plant pathogen Lachnellula willkommii and related sister species for the development of diagnostic species identification markers.</title>
        <authorList>
            <person name="Giroux E."/>
            <person name="Bilodeau G."/>
        </authorList>
    </citation>
    <scope>NUCLEOTIDE SEQUENCE [LARGE SCALE GENOMIC DNA]</scope>
    <source>
        <strain evidence="5 6">CBS 197.66</strain>
    </source>
</reference>
<feature type="region of interest" description="Disordered" evidence="2">
    <location>
        <begin position="772"/>
        <end position="810"/>
    </location>
</feature>
<evidence type="ECO:0000256" key="1">
    <source>
        <dbReference type="ARBA" id="ARBA00004141"/>
    </source>
</evidence>
<sequence>MASTIFVKLKWLYREFGLKSLRDTGKDSWIIIFSRCTRMLAYGTNSLIMALFFSALDFSDEYIGLFMTLTLIGDVLLSLLLTLIADRVGRRRVLTAGSVLMVLSGATFALSDNFWLLLFAAVVGVISATGSDFGPFRAIEESTLSHLTTPTTRSDVLSWYVTIASVGSAIGTEVSGRIVESLRARDGWELLDAYHAVFWLYSAMGTVNVILTLFLSDKCEATKVSEKEPVEESEILLDEMGGRGSEDEANEDDRMPASQPRQSETPQKKSMFATISKETRRIMYKLWFLLVVDSLADGMCPYSLTVYYMDRKFDNIRKSTLGDILSSAYILSSISTIFAGPLARRLGLINTMVFTHLPSSAAVLFFPVAQGLVLTVILFFLRAGFNNMDQAPRAAFIAAVVKPEERTAVMGITSMLRTLAGAAGPSVTGLLAGSDRFWIAFVVAGSLRICYDLGLWALFINMKLYAHEENEAGKTDTIASQRNLADEERNEGIGVHSAGVGRHWVELSIPYQMRNLKFQTGLQFFYPGAVTFPKLSIVCLYLRIFTKKRYRYAAYAICAILVINLIILWCFDFAMCVPFRYQWNKLIHGHCIDQNALFTWISIPNLVTDVAILALPLPVIYQLKCTRGQKVGVTITVLTGSFGIITAIVRFVIFLTVPLAKDLSYYGARVTIWTTVEPGVYLIAACLPSLRPLLSYFNVPVESVRSRCRSSKKGSSKGNSADIVLSPRLDSISGHRPVFPKPEDSPPAVSYEGEIDQRGLVSCYRSTTSLDEEVASSHGGDVGSAHGGDAASGQAVDQAVGEHGNGDDIR</sequence>
<dbReference type="InterPro" id="IPR036259">
    <property type="entry name" value="MFS_trans_sf"/>
</dbReference>
<feature type="region of interest" description="Disordered" evidence="2">
    <location>
        <begin position="226"/>
        <end position="270"/>
    </location>
</feature>
<dbReference type="SUPFAM" id="SSF103473">
    <property type="entry name" value="MFS general substrate transporter"/>
    <property type="match status" value="1"/>
</dbReference>